<evidence type="ECO:0000256" key="1">
    <source>
        <dbReference type="SAM" id="SignalP"/>
    </source>
</evidence>
<dbReference type="Gene3D" id="1.25.40.900">
    <property type="match status" value="1"/>
</dbReference>
<dbReference type="InterPro" id="IPR011990">
    <property type="entry name" value="TPR-like_helical_dom_sf"/>
</dbReference>
<dbReference type="PROSITE" id="PS51257">
    <property type="entry name" value="PROKAR_LIPOPROTEIN"/>
    <property type="match status" value="1"/>
</dbReference>
<feature type="domain" description="SusD-like N-terminal" evidence="2">
    <location>
        <begin position="22"/>
        <end position="213"/>
    </location>
</feature>
<keyword evidence="1" id="KW-0732">Signal</keyword>
<sequence length="525" mass="60208">MKTRIKLLLFAMAFILSSCESWLDLKPVTQATEEQIFSTAEGYRSTLNGLYKNMGKSSLYGKNLSFAMLDGFSQQYDLSPENNGAKEFQACGEMNYGQVQLAASIEKTWMAAYNVVANANNLIQNLVENTTPELFEFGAMERNMILGEAYACRALMHFDMLRLFAPAPISDDGANYVPYVEQYPNIQPAGISVKECINKVITDLEQARELVFDFDTSALAMNAVCTGDARFYNKFPSYTELASKPSALTDFFKGRGYRLNYYSITALLARAYQYAERYDDAFEAADAVLKFKYEASQWDKFTFYEFKTTGIMNGTDNRVSTFEGKSNLRLVDNLIFAVYNAKAYDELNLETYFLKESTGFVGQYFVVRTDDIFKSSKGNDESANDIRYTKMIFMAQDKYPVSGKWFYHEDEAMRKKNVTILPVIRGTEMQYIMAEYYARKGNWTEAANSLNEIRRARGCWDDISFDKWEDFVKELIVDARREWISEGQLFYLYKRLNADVDFGKGVKRPFKRQEAVVPMPASQSM</sequence>
<evidence type="ECO:0000313" key="4">
    <source>
        <dbReference type="Proteomes" id="UP000646484"/>
    </source>
</evidence>
<organism evidence="3 4">
    <name type="scientific">Butyricimonas hominis</name>
    <dbReference type="NCBI Taxonomy" id="2763032"/>
    <lineage>
        <taxon>Bacteria</taxon>
        <taxon>Pseudomonadati</taxon>
        <taxon>Bacteroidota</taxon>
        <taxon>Bacteroidia</taxon>
        <taxon>Bacteroidales</taxon>
        <taxon>Odoribacteraceae</taxon>
        <taxon>Butyricimonas</taxon>
    </lineage>
</organism>
<protein>
    <submittedName>
        <fullName evidence="3">RagB/SusD family nutrient uptake outer membrane protein</fullName>
    </submittedName>
</protein>
<comment type="caution">
    <text evidence="3">The sequence shown here is derived from an EMBL/GenBank/DDBJ whole genome shotgun (WGS) entry which is preliminary data.</text>
</comment>
<evidence type="ECO:0000259" key="2">
    <source>
        <dbReference type="Pfam" id="PF14322"/>
    </source>
</evidence>
<dbReference type="RefSeq" id="WP_186977740.1">
    <property type="nucleotide sequence ID" value="NZ_JACOOH010000008.1"/>
</dbReference>
<feature type="chain" id="PRO_5046225605" evidence="1">
    <location>
        <begin position="24"/>
        <end position="525"/>
    </location>
</feature>
<dbReference type="SUPFAM" id="SSF48452">
    <property type="entry name" value="TPR-like"/>
    <property type="match status" value="1"/>
</dbReference>
<proteinExistence type="predicted"/>
<dbReference type="EMBL" id="JACOOH010000008">
    <property type="protein sequence ID" value="MBC5622871.1"/>
    <property type="molecule type" value="Genomic_DNA"/>
</dbReference>
<feature type="signal peptide" evidence="1">
    <location>
        <begin position="1"/>
        <end position="23"/>
    </location>
</feature>
<reference evidence="3 4" key="1">
    <citation type="submission" date="2020-08" db="EMBL/GenBank/DDBJ databases">
        <title>Genome public.</title>
        <authorList>
            <person name="Liu C."/>
            <person name="Sun Q."/>
        </authorList>
    </citation>
    <scope>NUCLEOTIDE SEQUENCE [LARGE SCALE GENOMIC DNA]</scope>
    <source>
        <strain evidence="3 4">NSJ-56</strain>
    </source>
</reference>
<gene>
    <name evidence="3" type="ORF">H8S64_17405</name>
</gene>
<keyword evidence="4" id="KW-1185">Reference proteome</keyword>
<accession>A0ABR7D4M4</accession>
<dbReference type="Proteomes" id="UP000646484">
    <property type="component" value="Unassembled WGS sequence"/>
</dbReference>
<dbReference type="InterPro" id="IPR033985">
    <property type="entry name" value="SusD-like_N"/>
</dbReference>
<dbReference type="Pfam" id="PF14322">
    <property type="entry name" value="SusD-like_3"/>
    <property type="match status" value="1"/>
</dbReference>
<dbReference type="Gene3D" id="1.25.40.390">
    <property type="match status" value="1"/>
</dbReference>
<name>A0ABR7D4M4_9BACT</name>
<evidence type="ECO:0000313" key="3">
    <source>
        <dbReference type="EMBL" id="MBC5622871.1"/>
    </source>
</evidence>